<dbReference type="Gene3D" id="2.40.40.10">
    <property type="entry name" value="RlpA-like domain"/>
    <property type="match status" value="1"/>
</dbReference>
<feature type="transmembrane region" description="Helical" evidence="3">
    <location>
        <begin position="233"/>
        <end position="256"/>
    </location>
</feature>
<dbReference type="PANTHER" id="PTHR31836:SF28">
    <property type="entry name" value="SRCR DOMAIN-CONTAINING PROTEIN-RELATED"/>
    <property type="match status" value="1"/>
</dbReference>
<evidence type="ECO:0000256" key="3">
    <source>
        <dbReference type="SAM" id="Phobius"/>
    </source>
</evidence>
<name>A0AA39N375_9AGAR</name>
<gene>
    <name evidence="5" type="ORF">EV421DRAFT_1752737</name>
</gene>
<proteinExistence type="predicted"/>
<evidence type="ECO:0000256" key="4">
    <source>
        <dbReference type="SAM" id="SignalP"/>
    </source>
</evidence>
<dbReference type="InterPro" id="IPR051477">
    <property type="entry name" value="Expansin_CellWall"/>
</dbReference>
<dbReference type="InterPro" id="IPR036908">
    <property type="entry name" value="RlpA-like_sf"/>
</dbReference>
<evidence type="ECO:0000313" key="5">
    <source>
        <dbReference type="EMBL" id="KAK0456481.1"/>
    </source>
</evidence>
<evidence type="ECO:0000256" key="1">
    <source>
        <dbReference type="ARBA" id="ARBA00022729"/>
    </source>
</evidence>
<keyword evidence="6" id="KW-1185">Reference proteome</keyword>
<feature type="compositionally biased region" description="Low complexity" evidence="2">
    <location>
        <begin position="160"/>
        <end position="223"/>
    </location>
</feature>
<accession>A0AA39N375</accession>
<keyword evidence="3" id="KW-1133">Transmembrane helix</keyword>
<keyword evidence="1 4" id="KW-0732">Signal</keyword>
<feature type="chain" id="PRO_5041244940" evidence="4">
    <location>
        <begin position="25"/>
        <end position="301"/>
    </location>
</feature>
<evidence type="ECO:0000256" key="2">
    <source>
        <dbReference type="SAM" id="MobiDB-lite"/>
    </source>
</evidence>
<evidence type="ECO:0000313" key="6">
    <source>
        <dbReference type="Proteomes" id="UP001175226"/>
    </source>
</evidence>
<dbReference type="AlphaFoldDB" id="A0AA39N375"/>
<feature type="signal peptide" evidence="4">
    <location>
        <begin position="1"/>
        <end position="24"/>
    </location>
</feature>
<protein>
    <submittedName>
        <fullName evidence="5">RlpA-like double-psi beta-barrel-protein domain-containing protein-containing protein</fullName>
    </submittedName>
</protein>
<organism evidence="5 6">
    <name type="scientific">Armillaria borealis</name>
    <dbReference type="NCBI Taxonomy" id="47425"/>
    <lineage>
        <taxon>Eukaryota</taxon>
        <taxon>Fungi</taxon>
        <taxon>Dikarya</taxon>
        <taxon>Basidiomycota</taxon>
        <taxon>Agaricomycotina</taxon>
        <taxon>Agaricomycetes</taxon>
        <taxon>Agaricomycetidae</taxon>
        <taxon>Agaricales</taxon>
        <taxon>Marasmiineae</taxon>
        <taxon>Physalacriaceae</taxon>
        <taxon>Armillaria</taxon>
    </lineage>
</organism>
<reference evidence="5" key="1">
    <citation type="submission" date="2023-06" db="EMBL/GenBank/DDBJ databases">
        <authorList>
            <consortium name="Lawrence Berkeley National Laboratory"/>
            <person name="Ahrendt S."/>
            <person name="Sahu N."/>
            <person name="Indic B."/>
            <person name="Wong-Bajracharya J."/>
            <person name="Merenyi Z."/>
            <person name="Ke H.-M."/>
            <person name="Monk M."/>
            <person name="Kocsube S."/>
            <person name="Drula E."/>
            <person name="Lipzen A."/>
            <person name="Balint B."/>
            <person name="Henrissat B."/>
            <person name="Andreopoulos B."/>
            <person name="Martin F.M."/>
            <person name="Harder C.B."/>
            <person name="Rigling D."/>
            <person name="Ford K.L."/>
            <person name="Foster G.D."/>
            <person name="Pangilinan J."/>
            <person name="Papanicolaou A."/>
            <person name="Barry K."/>
            <person name="LaButti K."/>
            <person name="Viragh M."/>
            <person name="Koriabine M."/>
            <person name="Yan M."/>
            <person name="Riley R."/>
            <person name="Champramary S."/>
            <person name="Plett K.L."/>
            <person name="Tsai I.J."/>
            <person name="Slot J."/>
            <person name="Sipos G."/>
            <person name="Plett J."/>
            <person name="Nagy L.G."/>
            <person name="Grigoriev I.V."/>
        </authorList>
    </citation>
    <scope>NUCLEOTIDE SEQUENCE</scope>
    <source>
        <strain evidence="5">FPL87.14</strain>
    </source>
</reference>
<dbReference type="CDD" id="cd22191">
    <property type="entry name" value="DPBB_RlpA_EXP_N-like"/>
    <property type="match status" value="1"/>
</dbReference>
<sequence length="301" mass="32795">MRFPSLTMICSTALFFLLLDVCYAHPSPRPHEERLGPWQRHAARDMRRRSSFHVGGSNEGQLQKRGSFTYYEVGLGACGGTNSASDYVVALNAAQWDGGSHCYETVTITINGQSVQAQIVDQCPGCGSGDLDFSQGLFQHFADTSVGVLSGSFAFGSAATTTSQTPTTTQQPTTSSTSTYTPPSTTSTSQYTPTSTSSSTPPPTTSTSSTFSTSSTTPTLNQQQQQQQHSVSYFHNIIFILILILVLFLFLFIILYHQQCASHLYDNHIIRFLQRPSSFGADQLLCDSAGRVGSRRREPAL</sequence>
<keyword evidence="3" id="KW-0472">Membrane</keyword>
<dbReference type="EMBL" id="JAUEPT010000001">
    <property type="protein sequence ID" value="KAK0456481.1"/>
    <property type="molecule type" value="Genomic_DNA"/>
</dbReference>
<dbReference type="SUPFAM" id="SSF50685">
    <property type="entry name" value="Barwin-like endoglucanases"/>
    <property type="match status" value="1"/>
</dbReference>
<comment type="caution">
    <text evidence="5">The sequence shown here is derived from an EMBL/GenBank/DDBJ whole genome shotgun (WGS) entry which is preliminary data.</text>
</comment>
<dbReference type="Proteomes" id="UP001175226">
    <property type="component" value="Unassembled WGS sequence"/>
</dbReference>
<keyword evidence="3" id="KW-0812">Transmembrane</keyword>
<feature type="region of interest" description="Disordered" evidence="2">
    <location>
        <begin position="159"/>
        <end position="223"/>
    </location>
</feature>
<dbReference type="PANTHER" id="PTHR31836">
    <property type="match status" value="1"/>
</dbReference>
<feature type="non-terminal residue" evidence="5">
    <location>
        <position position="1"/>
    </location>
</feature>